<proteinExistence type="predicted"/>
<gene>
    <name evidence="2" type="ORF">COLO4_01232</name>
</gene>
<feature type="region of interest" description="Disordered" evidence="1">
    <location>
        <begin position="99"/>
        <end position="130"/>
    </location>
</feature>
<protein>
    <submittedName>
        <fullName evidence="2">Uncharacterized protein</fullName>
    </submittedName>
</protein>
<evidence type="ECO:0000313" key="2">
    <source>
        <dbReference type="EMBL" id="OMP13648.1"/>
    </source>
</evidence>
<feature type="region of interest" description="Disordered" evidence="1">
    <location>
        <begin position="214"/>
        <end position="237"/>
    </location>
</feature>
<organism evidence="2 3">
    <name type="scientific">Corchorus olitorius</name>
    <dbReference type="NCBI Taxonomy" id="93759"/>
    <lineage>
        <taxon>Eukaryota</taxon>
        <taxon>Viridiplantae</taxon>
        <taxon>Streptophyta</taxon>
        <taxon>Embryophyta</taxon>
        <taxon>Tracheophyta</taxon>
        <taxon>Spermatophyta</taxon>
        <taxon>Magnoliopsida</taxon>
        <taxon>eudicotyledons</taxon>
        <taxon>Gunneridae</taxon>
        <taxon>Pentapetalae</taxon>
        <taxon>rosids</taxon>
        <taxon>malvids</taxon>
        <taxon>Malvales</taxon>
        <taxon>Malvaceae</taxon>
        <taxon>Grewioideae</taxon>
        <taxon>Apeibeae</taxon>
        <taxon>Corchorus</taxon>
    </lineage>
</organism>
<keyword evidence="3" id="KW-1185">Reference proteome</keyword>
<dbReference type="AlphaFoldDB" id="A0A1R3L2Y7"/>
<feature type="region of interest" description="Disordered" evidence="1">
    <location>
        <begin position="247"/>
        <end position="266"/>
    </location>
</feature>
<accession>A0A1R3L2Y7</accession>
<name>A0A1R3L2Y7_9ROSI</name>
<feature type="compositionally biased region" description="Basic residues" evidence="1">
    <location>
        <begin position="217"/>
        <end position="227"/>
    </location>
</feature>
<reference evidence="3" key="1">
    <citation type="submission" date="2013-09" db="EMBL/GenBank/DDBJ databases">
        <title>Corchorus olitorius genome sequencing.</title>
        <authorList>
            <person name="Alam M."/>
            <person name="Haque M.S."/>
            <person name="Islam M.S."/>
            <person name="Emdad E.M."/>
            <person name="Islam M.M."/>
            <person name="Ahmed B."/>
            <person name="Halim A."/>
            <person name="Hossen Q.M.M."/>
            <person name="Hossain M.Z."/>
            <person name="Ahmed R."/>
            <person name="Khan M.M."/>
            <person name="Islam R."/>
            <person name="Rashid M.M."/>
            <person name="Khan S.A."/>
            <person name="Rahman M.S."/>
            <person name="Alam M."/>
            <person name="Yahiya A.S."/>
            <person name="Khan M.S."/>
            <person name="Azam M.S."/>
            <person name="Haque T."/>
            <person name="Lashkar M.Z.H."/>
            <person name="Akhand A.I."/>
            <person name="Morshed G."/>
            <person name="Roy S."/>
            <person name="Uddin K.S."/>
            <person name="Rabeya T."/>
            <person name="Hossain A.S."/>
            <person name="Chowdhury A."/>
            <person name="Snigdha A.R."/>
            <person name="Mortoza M.S."/>
            <person name="Matin S.A."/>
            <person name="Hoque S.M.E."/>
            <person name="Islam M.K."/>
            <person name="Roy D.K."/>
            <person name="Haider R."/>
            <person name="Moosa M.M."/>
            <person name="Elias S.M."/>
            <person name="Hasan A.M."/>
            <person name="Jahan S."/>
            <person name="Shafiuddin M."/>
            <person name="Mahmood N."/>
            <person name="Shommy N.S."/>
        </authorList>
    </citation>
    <scope>NUCLEOTIDE SEQUENCE [LARGE SCALE GENOMIC DNA]</scope>
    <source>
        <strain evidence="3">cv. O-4</strain>
    </source>
</reference>
<sequence>MPDLPLRLKHLIPAQTLAGNNGRGRTQRVAWQVNQRGDRKGDKVAGDFIGAHTGDEDLRQQLAAVKQHGLNTRRHPDAQHLHQNGAIPAAEVAAERKLQRRADTAPERIEHRQRPDIARNRQPEARPDEAHSFPAQRAINQHAADNDVQDIHATVDQHRDFGVARSAQGAAADQRNRRRRVAPGGGLQIAQRQLFNLRIGAAGDDVDNQVSPELNRQRQHQRQHGHQPQRLPGGGAGAFTVTARQAKRHHHGGAEIDSGKKGDDHHVEAVCQPDTRHRLFAQPADQKRAQHAHQHHAEVFNKDRDRQRRDLTPQQRAVHPAPRIPRRITHRPYYCHTGILQESTKSLWIREER</sequence>
<comment type="caution">
    <text evidence="2">The sequence shown here is derived from an EMBL/GenBank/DDBJ whole genome shotgun (WGS) entry which is preliminary data.</text>
</comment>
<feature type="compositionally biased region" description="Basic and acidic residues" evidence="1">
    <location>
        <begin position="252"/>
        <end position="266"/>
    </location>
</feature>
<dbReference type="Proteomes" id="UP000187203">
    <property type="component" value="Unassembled WGS sequence"/>
</dbReference>
<dbReference type="EMBL" id="AWUE01003660">
    <property type="protein sequence ID" value="OMP13648.1"/>
    <property type="molecule type" value="Genomic_DNA"/>
</dbReference>
<evidence type="ECO:0000313" key="3">
    <source>
        <dbReference type="Proteomes" id="UP000187203"/>
    </source>
</evidence>
<feature type="region of interest" description="Disordered" evidence="1">
    <location>
        <begin position="291"/>
        <end position="321"/>
    </location>
</feature>
<feature type="compositionally biased region" description="Basic and acidic residues" evidence="1">
    <location>
        <begin position="295"/>
        <end position="311"/>
    </location>
</feature>
<evidence type="ECO:0000256" key="1">
    <source>
        <dbReference type="SAM" id="MobiDB-lite"/>
    </source>
</evidence>